<comment type="similarity">
    <text evidence="1">Belongs to the short-chain dehydrogenases/reductases (SDR) family.</text>
</comment>
<keyword evidence="4" id="KW-1185">Reference proteome</keyword>
<dbReference type="CDD" id="cd05233">
    <property type="entry name" value="SDR_c"/>
    <property type="match status" value="1"/>
</dbReference>
<evidence type="ECO:0000313" key="4">
    <source>
        <dbReference type="Proteomes" id="UP000334990"/>
    </source>
</evidence>
<dbReference type="EMBL" id="BLAD01000082">
    <property type="protein sequence ID" value="GES04450.1"/>
    <property type="molecule type" value="Genomic_DNA"/>
</dbReference>
<evidence type="ECO:0000256" key="2">
    <source>
        <dbReference type="ARBA" id="ARBA00023002"/>
    </source>
</evidence>
<dbReference type="AlphaFoldDB" id="A0A5M3W879"/>
<protein>
    <recommendedName>
        <fullName evidence="5">Short-chain dehydrogenase</fullName>
    </recommendedName>
</protein>
<dbReference type="Gene3D" id="3.40.50.720">
    <property type="entry name" value="NAD(P)-binding Rossmann-like Domain"/>
    <property type="match status" value="1"/>
</dbReference>
<name>A0A5M3W879_9ACTN</name>
<evidence type="ECO:0000256" key="1">
    <source>
        <dbReference type="ARBA" id="ARBA00006484"/>
    </source>
</evidence>
<dbReference type="OrthoDB" id="517007at2"/>
<keyword evidence="2" id="KW-0560">Oxidoreductase</keyword>
<sequence>MSIAIVVGANGGIGAAVARRLASAGHRMLLVARSAAPLEELAVHLRAEGAEATAGSFDAAAPGALRDFLAAHAGDGIDVAVNNLGVSHRPTPFGDLSENELDRVLGTDLRGLARCLCACR</sequence>
<dbReference type="PRINTS" id="PR00081">
    <property type="entry name" value="GDHRDH"/>
</dbReference>
<dbReference type="InterPro" id="IPR036291">
    <property type="entry name" value="NAD(P)-bd_dom_sf"/>
</dbReference>
<evidence type="ECO:0008006" key="5">
    <source>
        <dbReference type="Google" id="ProtNLM"/>
    </source>
</evidence>
<dbReference type="PANTHER" id="PTHR43669:SF3">
    <property type="entry name" value="ALCOHOL DEHYDROGENASE, PUTATIVE (AFU_ORTHOLOGUE AFUA_3G03445)-RELATED"/>
    <property type="match status" value="1"/>
</dbReference>
<dbReference type="GO" id="GO:0016491">
    <property type="term" value="F:oxidoreductase activity"/>
    <property type="evidence" value="ECO:0007669"/>
    <property type="project" value="UniProtKB-KW"/>
</dbReference>
<dbReference type="PANTHER" id="PTHR43669">
    <property type="entry name" value="5-KETO-D-GLUCONATE 5-REDUCTASE"/>
    <property type="match status" value="1"/>
</dbReference>
<gene>
    <name evidence="3" type="ORF">Acor_65180</name>
</gene>
<accession>A0A5M3W879</accession>
<organism evidence="3 4">
    <name type="scientific">Acrocarpospora corrugata</name>
    <dbReference type="NCBI Taxonomy" id="35763"/>
    <lineage>
        <taxon>Bacteria</taxon>
        <taxon>Bacillati</taxon>
        <taxon>Actinomycetota</taxon>
        <taxon>Actinomycetes</taxon>
        <taxon>Streptosporangiales</taxon>
        <taxon>Streptosporangiaceae</taxon>
        <taxon>Acrocarpospora</taxon>
    </lineage>
</organism>
<dbReference type="Proteomes" id="UP000334990">
    <property type="component" value="Unassembled WGS sequence"/>
</dbReference>
<dbReference type="Pfam" id="PF00106">
    <property type="entry name" value="adh_short"/>
    <property type="match status" value="1"/>
</dbReference>
<comment type="caution">
    <text evidence="3">The sequence shown here is derived from an EMBL/GenBank/DDBJ whole genome shotgun (WGS) entry which is preliminary data.</text>
</comment>
<reference evidence="3 4" key="1">
    <citation type="submission" date="2019-10" db="EMBL/GenBank/DDBJ databases">
        <title>Whole genome shotgun sequence of Acrocarpospora corrugata NBRC 13972.</title>
        <authorList>
            <person name="Ichikawa N."/>
            <person name="Kimura A."/>
            <person name="Kitahashi Y."/>
            <person name="Komaki H."/>
            <person name="Oguchi A."/>
        </authorList>
    </citation>
    <scope>NUCLEOTIDE SEQUENCE [LARGE SCALE GENOMIC DNA]</scope>
    <source>
        <strain evidence="3 4">NBRC 13972</strain>
    </source>
</reference>
<proteinExistence type="inferred from homology"/>
<dbReference type="SUPFAM" id="SSF51735">
    <property type="entry name" value="NAD(P)-binding Rossmann-fold domains"/>
    <property type="match status" value="1"/>
</dbReference>
<dbReference type="RefSeq" id="WP_155340547.1">
    <property type="nucleotide sequence ID" value="NZ_BAAABN010000083.1"/>
</dbReference>
<dbReference type="InterPro" id="IPR002347">
    <property type="entry name" value="SDR_fam"/>
</dbReference>
<evidence type="ECO:0000313" key="3">
    <source>
        <dbReference type="EMBL" id="GES04450.1"/>
    </source>
</evidence>